<protein>
    <recommendedName>
        <fullName evidence="11">Polygalacturonase</fullName>
    </recommendedName>
</protein>
<name>A0A8S9M0Y1_BRACR</name>
<feature type="active site" evidence="8">
    <location>
        <position position="73"/>
    </location>
</feature>
<accession>A0A8S9M0Y1</accession>
<organism evidence="10">
    <name type="scientific">Brassica cretica</name>
    <name type="common">Mustard</name>
    <dbReference type="NCBI Taxonomy" id="69181"/>
    <lineage>
        <taxon>Eukaryota</taxon>
        <taxon>Viridiplantae</taxon>
        <taxon>Streptophyta</taxon>
        <taxon>Embryophyta</taxon>
        <taxon>Tracheophyta</taxon>
        <taxon>Spermatophyta</taxon>
        <taxon>Magnoliopsida</taxon>
        <taxon>eudicotyledons</taxon>
        <taxon>Gunneridae</taxon>
        <taxon>Pentapetalae</taxon>
        <taxon>rosids</taxon>
        <taxon>malvids</taxon>
        <taxon>Brassicales</taxon>
        <taxon>Brassicaceae</taxon>
        <taxon>Brassiceae</taxon>
        <taxon>Brassica</taxon>
    </lineage>
</organism>
<dbReference type="Pfam" id="PF00295">
    <property type="entry name" value="Glyco_hydro_28"/>
    <property type="match status" value="1"/>
</dbReference>
<sequence>MFHVVINGCNNVKLQGVKVLAAGNSPNTDGIHVQSSSTVSIFNTKISTGDDCVSIGPGTNGLWIENVACGPGHGISIGSLGKDSVEEGVQNVTVKTVTFTGTDNGVRIKSWARPSSGFARNIRFQHCVMNNVGNPILIDQNYCPRNENCPRQVSGIKISDVLFVDIHGTSATEVGVKLDCSPKKPCTGIRLEDVKLTYRNKPAASACVHAGGIEAGFLQPNCL</sequence>
<comment type="caution">
    <text evidence="10">The sequence shown here is derived from an EMBL/GenBank/DDBJ whole genome shotgun (WGS) entry which is preliminary data.</text>
</comment>
<dbReference type="InterPro" id="IPR006626">
    <property type="entry name" value="PbH1"/>
</dbReference>
<evidence type="ECO:0000256" key="1">
    <source>
        <dbReference type="ARBA" id="ARBA00004191"/>
    </source>
</evidence>
<evidence type="ECO:0000256" key="4">
    <source>
        <dbReference type="ARBA" id="ARBA00022525"/>
    </source>
</evidence>
<comment type="subcellular location">
    <subcellularLocation>
        <location evidence="1">Secreted</location>
        <location evidence="1">Cell wall</location>
    </subcellularLocation>
</comment>
<evidence type="ECO:0000256" key="2">
    <source>
        <dbReference type="ARBA" id="ARBA00008834"/>
    </source>
</evidence>
<keyword evidence="5 9" id="KW-0378">Hydrolase</keyword>
<dbReference type="SMART" id="SM00710">
    <property type="entry name" value="PbH1"/>
    <property type="match status" value="6"/>
</dbReference>
<dbReference type="InterPro" id="IPR000743">
    <property type="entry name" value="Glyco_hydro_28"/>
</dbReference>
<dbReference type="InterPro" id="IPR012334">
    <property type="entry name" value="Pectin_lyas_fold"/>
</dbReference>
<dbReference type="SUPFAM" id="SSF51126">
    <property type="entry name" value="Pectin lyase-like"/>
    <property type="match status" value="1"/>
</dbReference>
<keyword evidence="3" id="KW-0134">Cell wall</keyword>
<reference evidence="10" key="1">
    <citation type="submission" date="2019-12" db="EMBL/GenBank/DDBJ databases">
        <title>Genome sequencing and annotation of Brassica cretica.</title>
        <authorList>
            <person name="Studholme D.J."/>
            <person name="Sarris P.F."/>
        </authorList>
    </citation>
    <scope>NUCLEOTIDE SEQUENCE</scope>
    <source>
        <strain evidence="10">PFS-102/07</strain>
        <tissue evidence="10">Leaf</tissue>
    </source>
</reference>
<evidence type="ECO:0000256" key="5">
    <source>
        <dbReference type="ARBA" id="ARBA00022801"/>
    </source>
</evidence>
<proteinExistence type="inferred from homology"/>
<keyword evidence="7" id="KW-0961">Cell wall biogenesis/degradation</keyword>
<dbReference type="GO" id="GO:0004650">
    <property type="term" value="F:polygalacturonase activity"/>
    <property type="evidence" value="ECO:0007669"/>
    <property type="project" value="InterPro"/>
</dbReference>
<evidence type="ECO:0000256" key="7">
    <source>
        <dbReference type="ARBA" id="ARBA00023316"/>
    </source>
</evidence>
<dbReference type="EMBL" id="QGKY02000089">
    <property type="protein sequence ID" value="KAF2613415.1"/>
    <property type="molecule type" value="Genomic_DNA"/>
</dbReference>
<dbReference type="Gene3D" id="2.160.20.10">
    <property type="entry name" value="Single-stranded right-handed beta-helix, Pectin lyase-like"/>
    <property type="match status" value="1"/>
</dbReference>
<dbReference type="FunFam" id="2.160.20.10:FF:000111">
    <property type="entry name" value="Pectin lyase-like superfamily protein"/>
    <property type="match status" value="1"/>
</dbReference>
<evidence type="ECO:0008006" key="11">
    <source>
        <dbReference type="Google" id="ProtNLM"/>
    </source>
</evidence>
<dbReference type="PROSITE" id="PS00502">
    <property type="entry name" value="POLYGALACTURONASE"/>
    <property type="match status" value="1"/>
</dbReference>
<evidence type="ECO:0000256" key="9">
    <source>
        <dbReference type="RuleBase" id="RU361169"/>
    </source>
</evidence>
<evidence type="ECO:0000256" key="8">
    <source>
        <dbReference type="PROSITE-ProRule" id="PRU10052"/>
    </source>
</evidence>
<evidence type="ECO:0000256" key="3">
    <source>
        <dbReference type="ARBA" id="ARBA00022512"/>
    </source>
</evidence>
<dbReference type="GO" id="GO:0005975">
    <property type="term" value="P:carbohydrate metabolic process"/>
    <property type="evidence" value="ECO:0007669"/>
    <property type="project" value="InterPro"/>
</dbReference>
<keyword evidence="6 9" id="KW-0326">Glycosidase</keyword>
<evidence type="ECO:0000313" key="10">
    <source>
        <dbReference type="EMBL" id="KAF2613415.1"/>
    </source>
</evidence>
<keyword evidence="4" id="KW-0964">Secreted</keyword>
<dbReference type="InterPro" id="IPR011050">
    <property type="entry name" value="Pectin_lyase_fold/virulence"/>
</dbReference>
<dbReference type="GO" id="GO:0071555">
    <property type="term" value="P:cell wall organization"/>
    <property type="evidence" value="ECO:0007669"/>
    <property type="project" value="UniProtKB-KW"/>
</dbReference>
<comment type="similarity">
    <text evidence="2 9">Belongs to the glycosyl hydrolase 28 family.</text>
</comment>
<dbReference type="PANTHER" id="PTHR31375">
    <property type="match status" value="1"/>
</dbReference>
<dbReference type="AlphaFoldDB" id="A0A8S9M0Y1"/>
<evidence type="ECO:0000256" key="6">
    <source>
        <dbReference type="ARBA" id="ARBA00023295"/>
    </source>
</evidence>
<gene>
    <name evidence="10" type="ORF">F2Q70_00008801</name>
</gene>